<dbReference type="GO" id="GO:0046872">
    <property type="term" value="F:metal ion binding"/>
    <property type="evidence" value="ECO:0007669"/>
    <property type="project" value="UniProtKB-KW"/>
</dbReference>
<feature type="chain" id="PRO_5043297792" evidence="9">
    <location>
        <begin position="22"/>
        <end position="138"/>
    </location>
</feature>
<feature type="domain" description="Tetrahaem cytochrome" evidence="10">
    <location>
        <begin position="51"/>
        <end position="129"/>
    </location>
</feature>
<evidence type="ECO:0000256" key="6">
    <source>
        <dbReference type="ARBA" id="ARBA00022982"/>
    </source>
</evidence>
<dbReference type="KEGG" id="caf:AL524_03060"/>
<comment type="cofactor">
    <cofactor evidence="1">
        <name>heme c</name>
        <dbReference type="ChEBI" id="CHEBI:61717"/>
    </cofactor>
</comment>
<keyword evidence="9" id="KW-0732">Signal</keyword>
<reference evidence="11 12" key="1">
    <citation type="submission" date="2016-04" db="EMBL/GenBank/DDBJ databases">
        <authorList>
            <person name="Regsiter A."/>
            <person name="William W."/>
        </authorList>
    </citation>
    <scope>NUCLEOTIDE SEQUENCE [LARGE SCALE GENOMIC DNA]</scope>
    <source>
        <strain evidence="11 12">92</strain>
    </source>
</reference>
<keyword evidence="5" id="KW-0479">Metal-binding</keyword>
<feature type="signal peptide" evidence="9">
    <location>
        <begin position="1"/>
        <end position="21"/>
    </location>
</feature>
<dbReference type="Proteomes" id="UP000245995">
    <property type="component" value="Chromosome CITRO92"/>
</dbReference>
<dbReference type="EMBL" id="LT556085">
    <property type="protein sequence ID" value="SAZ15221.1"/>
    <property type="molecule type" value="Genomic_DNA"/>
</dbReference>
<dbReference type="SUPFAM" id="SSF48695">
    <property type="entry name" value="Multiheme cytochromes"/>
    <property type="match status" value="1"/>
</dbReference>
<dbReference type="GO" id="GO:0009061">
    <property type="term" value="P:anaerobic respiration"/>
    <property type="evidence" value="ECO:0007669"/>
    <property type="project" value="UniProtKB-ARBA"/>
</dbReference>
<feature type="compositionally biased region" description="Polar residues" evidence="8">
    <location>
        <begin position="84"/>
        <end position="96"/>
    </location>
</feature>
<dbReference type="GO" id="GO:0030313">
    <property type="term" value="C:cell envelope"/>
    <property type="evidence" value="ECO:0007669"/>
    <property type="project" value="UniProtKB-SubCell"/>
</dbReference>
<evidence type="ECO:0000256" key="7">
    <source>
        <dbReference type="ARBA" id="ARBA00023004"/>
    </source>
</evidence>
<keyword evidence="4" id="KW-0349">Heme</keyword>
<dbReference type="Gene3D" id="1.10.1130.10">
    <property type="entry name" value="Flavocytochrome C3, Chain A"/>
    <property type="match status" value="1"/>
</dbReference>
<evidence type="ECO:0000256" key="1">
    <source>
        <dbReference type="ARBA" id="ARBA00001926"/>
    </source>
</evidence>
<proteinExistence type="predicted"/>
<accession>A0AAW9M806</accession>
<evidence type="ECO:0000256" key="3">
    <source>
        <dbReference type="ARBA" id="ARBA00022448"/>
    </source>
</evidence>
<evidence type="ECO:0000259" key="10">
    <source>
        <dbReference type="Pfam" id="PF14537"/>
    </source>
</evidence>
<dbReference type="GeneID" id="93035295"/>
<keyword evidence="3" id="KW-0813">Transport</keyword>
<dbReference type="InterPro" id="IPR036280">
    <property type="entry name" value="Multihaem_cyt_sf"/>
</dbReference>
<feature type="region of interest" description="Disordered" evidence="8">
    <location>
        <begin position="83"/>
        <end position="102"/>
    </location>
</feature>
<evidence type="ECO:0000313" key="11">
    <source>
        <dbReference type="EMBL" id="SAZ15221.1"/>
    </source>
</evidence>
<gene>
    <name evidence="11" type="ORF">CITRO92_1125</name>
</gene>
<dbReference type="InterPro" id="IPR012286">
    <property type="entry name" value="Tetrahaem_cytochrome"/>
</dbReference>
<evidence type="ECO:0000256" key="5">
    <source>
        <dbReference type="ARBA" id="ARBA00022723"/>
    </source>
</evidence>
<dbReference type="Pfam" id="PF14537">
    <property type="entry name" value="Cytochrom_c3_2"/>
    <property type="match status" value="1"/>
</dbReference>
<protein>
    <submittedName>
        <fullName evidence="11">Flavocytochrome c heme subunit</fullName>
    </submittedName>
</protein>
<evidence type="ECO:0000256" key="4">
    <source>
        <dbReference type="ARBA" id="ARBA00022617"/>
    </source>
</evidence>
<keyword evidence="6" id="KW-0249">Electron transport</keyword>
<dbReference type="RefSeq" id="WP_051642285.1">
    <property type="nucleotide sequence ID" value="NZ_ABJEES020000017.1"/>
</dbReference>
<keyword evidence="7" id="KW-0408">Iron</keyword>
<evidence type="ECO:0000256" key="2">
    <source>
        <dbReference type="ARBA" id="ARBA00004196"/>
    </source>
</evidence>
<dbReference type="AlphaFoldDB" id="A0AAW9M806"/>
<evidence type="ECO:0000256" key="9">
    <source>
        <dbReference type="SAM" id="SignalP"/>
    </source>
</evidence>
<sequence length="138" mass="15124">MAKLWIAMLLLCIGGFSQVIAATDDEAAFHQQLNAMNVKPYHHSLEATGRNTSCQLCHGSSTPVAAPNDKSCLSCHGSRDQIAGLTQPNPHDNNAEPNPHDSMHYGKDVPCTACHNEHKPSVIYCNNCHLFKYPDMKP</sequence>
<comment type="subcellular location">
    <subcellularLocation>
        <location evidence="2">Cell envelope</location>
    </subcellularLocation>
</comment>
<evidence type="ECO:0000256" key="8">
    <source>
        <dbReference type="SAM" id="MobiDB-lite"/>
    </source>
</evidence>
<name>A0AAW9M806_CITAM</name>
<evidence type="ECO:0000313" key="12">
    <source>
        <dbReference type="Proteomes" id="UP000245995"/>
    </source>
</evidence>
<organism evidence="11 12">
    <name type="scientific">Citrobacter amalonaticus</name>
    <dbReference type="NCBI Taxonomy" id="35703"/>
    <lineage>
        <taxon>Bacteria</taxon>
        <taxon>Pseudomonadati</taxon>
        <taxon>Pseudomonadota</taxon>
        <taxon>Gammaproteobacteria</taxon>
        <taxon>Enterobacterales</taxon>
        <taxon>Enterobacteriaceae</taxon>
        <taxon>Citrobacter</taxon>
    </lineage>
</organism>